<dbReference type="RefSeq" id="WP_208269373.1">
    <property type="nucleotide sequence ID" value="NZ_BAAAGM010000013.1"/>
</dbReference>
<evidence type="ECO:0000256" key="3">
    <source>
        <dbReference type="ARBA" id="ARBA00022777"/>
    </source>
</evidence>
<dbReference type="GO" id="GO:0016301">
    <property type="term" value="F:kinase activity"/>
    <property type="evidence" value="ECO:0007669"/>
    <property type="project" value="UniProtKB-KW"/>
</dbReference>
<dbReference type="InterPro" id="IPR004358">
    <property type="entry name" value="Sig_transdc_His_kin-like_C"/>
</dbReference>
<comment type="caution">
    <text evidence="7">The sequence shown here is derived from an EMBL/GenBank/DDBJ whole genome shotgun (WGS) entry which is preliminary data.</text>
</comment>
<dbReference type="EC" id="2.7.13.3" evidence="2"/>
<gene>
    <name evidence="7" type="ORF">J4557_26090</name>
</gene>
<dbReference type="Gene3D" id="3.30.565.10">
    <property type="entry name" value="Histidine kinase-like ATPase, C-terminal domain"/>
    <property type="match status" value="1"/>
</dbReference>
<reference evidence="7 8" key="1">
    <citation type="submission" date="2021-03" db="EMBL/GenBank/DDBJ databases">
        <authorList>
            <person name="Kanchanasin P."/>
            <person name="Saeng-In P."/>
            <person name="Phongsopitanun W."/>
            <person name="Yuki M."/>
            <person name="Kudo T."/>
            <person name="Ohkuma M."/>
            <person name="Tanasupawat S."/>
        </authorList>
    </citation>
    <scope>NUCLEOTIDE SEQUENCE [LARGE SCALE GENOMIC DNA]</scope>
    <source>
        <strain evidence="7 8">L46</strain>
    </source>
</reference>
<evidence type="ECO:0000256" key="5">
    <source>
        <dbReference type="SAM" id="MobiDB-lite"/>
    </source>
</evidence>
<evidence type="ECO:0000259" key="6">
    <source>
        <dbReference type="PROSITE" id="PS50109"/>
    </source>
</evidence>
<keyword evidence="4" id="KW-0902">Two-component regulatory system</keyword>
<feature type="region of interest" description="Disordered" evidence="5">
    <location>
        <begin position="466"/>
        <end position="493"/>
    </location>
</feature>
<dbReference type="InterPro" id="IPR003594">
    <property type="entry name" value="HATPase_dom"/>
</dbReference>
<keyword evidence="3 7" id="KW-0418">Kinase</keyword>
<dbReference type="PRINTS" id="PR00344">
    <property type="entry name" value="BCTRLSENSOR"/>
</dbReference>
<feature type="compositionally biased region" description="Basic and acidic residues" evidence="5">
    <location>
        <begin position="470"/>
        <end position="487"/>
    </location>
</feature>
<dbReference type="EMBL" id="JAGEOK010000017">
    <property type="protein sequence ID" value="MBO2440999.1"/>
    <property type="molecule type" value="Genomic_DNA"/>
</dbReference>
<name>A0ABS3R416_9ACTN</name>
<dbReference type="InterPro" id="IPR013656">
    <property type="entry name" value="PAS_4"/>
</dbReference>
<keyword evidence="3 7" id="KW-0808">Transferase</keyword>
<dbReference type="SUPFAM" id="SSF55874">
    <property type="entry name" value="ATPase domain of HSP90 chaperone/DNA topoisomerase II/histidine kinase"/>
    <property type="match status" value="1"/>
</dbReference>
<dbReference type="InterPro" id="IPR000014">
    <property type="entry name" value="PAS"/>
</dbReference>
<dbReference type="Gene3D" id="3.30.450.20">
    <property type="entry name" value="PAS domain"/>
    <property type="match status" value="1"/>
</dbReference>
<dbReference type="SMART" id="SM00387">
    <property type="entry name" value="HATPase_c"/>
    <property type="match status" value="1"/>
</dbReference>
<dbReference type="InterPro" id="IPR036890">
    <property type="entry name" value="HATPase_C_sf"/>
</dbReference>
<evidence type="ECO:0000256" key="2">
    <source>
        <dbReference type="ARBA" id="ARBA00012438"/>
    </source>
</evidence>
<feature type="domain" description="Histidine kinase" evidence="6">
    <location>
        <begin position="418"/>
        <end position="556"/>
    </location>
</feature>
<dbReference type="InterPro" id="IPR022066">
    <property type="entry name" value="PdtaS_GAF"/>
</dbReference>
<dbReference type="InterPro" id="IPR038424">
    <property type="entry name" value="H_kinase_PdtaS_GAF_sf"/>
</dbReference>
<evidence type="ECO:0000256" key="4">
    <source>
        <dbReference type="ARBA" id="ARBA00023012"/>
    </source>
</evidence>
<dbReference type="Pfam" id="PF08448">
    <property type="entry name" value="PAS_4"/>
    <property type="match status" value="1"/>
</dbReference>
<keyword evidence="8" id="KW-1185">Reference proteome</keyword>
<dbReference type="Proteomes" id="UP000666915">
    <property type="component" value="Unassembled WGS sequence"/>
</dbReference>
<evidence type="ECO:0000313" key="8">
    <source>
        <dbReference type="Proteomes" id="UP000666915"/>
    </source>
</evidence>
<dbReference type="InterPro" id="IPR005467">
    <property type="entry name" value="His_kinase_dom"/>
</dbReference>
<evidence type="ECO:0000313" key="7">
    <source>
        <dbReference type="EMBL" id="MBO2440999.1"/>
    </source>
</evidence>
<dbReference type="Pfam" id="PF07568">
    <property type="entry name" value="HisKA_2"/>
    <property type="match status" value="1"/>
</dbReference>
<sequence length="568" mass="61542">MPTLTDLVRDHTDLTETDVEWLHALVSDWQLLADLSFADLLLWVPLRSGAEIPADGPPARGGRRGGGTIDTGAAVQGWVAIAQMRPTTGPTAYPEDLVGKVVRTGRRGLIDVAWRERRIVREGDPEWGSGIPVREESIPVRRGAKVLGVIQRSTNLSSARTPSRLELTYLQSASDLAKMISEGRFPVPGEEPNMVRSPRVGDGLMRLDRSGGVTYASPNAQSAYRRLGLPSDLVGESLGKVTADLCDTGEPLEEALSVVLSGRAPREVEVEANGSVMQLRTIPLVVGGTRIGAIVLCRDVTELRWRDRELMTKDATIREIHHRVKNNLQTVAALLRLQARRLRIPEGRAALDEAVRRVGSIAIVHETLSHTPDELIDFDDIADRVIMMAGEVSTPETKVTPKRTGSFGVLPAEVATPLAMALTELLQNALEHGLASRFGTLEVVAHRYGEGDPPREPAGVTVWGEWPGSDAHDPRVREEAHDRDAPGAREPTGPRLVTIVADDGVGLPPDFDVESSNSLGLQIVRTLIVGELGGSLDFRDRPGGGTEVIVDVPLDYSTRLHGPRSAQQ</sequence>
<comment type="catalytic activity">
    <reaction evidence="1">
        <text>ATP + protein L-histidine = ADP + protein N-phospho-L-histidine.</text>
        <dbReference type="EC" id="2.7.13.3"/>
    </reaction>
</comment>
<accession>A0ABS3R416</accession>
<dbReference type="Pfam" id="PF02518">
    <property type="entry name" value="HATPase_c"/>
    <property type="match status" value="1"/>
</dbReference>
<dbReference type="PANTHER" id="PTHR43065">
    <property type="entry name" value="SENSOR HISTIDINE KINASE"/>
    <property type="match status" value="1"/>
</dbReference>
<proteinExistence type="predicted"/>
<dbReference type="PROSITE" id="PS50109">
    <property type="entry name" value="HIS_KIN"/>
    <property type="match status" value="1"/>
</dbReference>
<dbReference type="InterPro" id="IPR011495">
    <property type="entry name" value="Sig_transdc_His_kin_sub2_dim/P"/>
</dbReference>
<dbReference type="CDD" id="cd00130">
    <property type="entry name" value="PAS"/>
    <property type="match status" value="1"/>
</dbReference>
<organism evidence="7 8">
    <name type="scientific">Actinomadura nitritigenes</name>
    <dbReference type="NCBI Taxonomy" id="134602"/>
    <lineage>
        <taxon>Bacteria</taxon>
        <taxon>Bacillati</taxon>
        <taxon>Actinomycetota</taxon>
        <taxon>Actinomycetes</taxon>
        <taxon>Streptosporangiales</taxon>
        <taxon>Thermomonosporaceae</taxon>
        <taxon>Actinomadura</taxon>
    </lineage>
</organism>
<evidence type="ECO:0000256" key="1">
    <source>
        <dbReference type="ARBA" id="ARBA00000085"/>
    </source>
</evidence>
<dbReference type="Pfam" id="PF12282">
    <property type="entry name" value="GAF_PdtaS"/>
    <property type="match status" value="1"/>
</dbReference>
<dbReference type="PANTHER" id="PTHR43065:SF23">
    <property type="entry name" value="SENSOR HISTIDINE KINASE PDTAS"/>
    <property type="match status" value="1"/>
</dbReference>
<protein>
    <recommendedName>
        <fullName evidence="2">histidine kinase</fullName>
        <ecNumber evidence="2">2.7.13.3</ecNumber>
    </recommendedName>
</protein>
<dbReference type="Gene3D" id="3.30.450.280">
    <property type="entry name" value="GAF domain"/>
    <property type="match status" value="1"/>
</dbReference>